<evidence type="ECO:0000256" key="7">
    <source>
        <dbReference type="ARBA" id="ARBA00023136"/>
    </source>
</evidence>
<evidence type="ECO:0000256" key="8">
    <source>
        <dbReference type="SAM" id="Phobius"/>
    </source>
</evidence>
<dbReference type="PANTHER" id="PTHR31595">
    <property type="entry name" value="LONG-CHAIN-ALCOHOL O-FATTY-ACYLTRANSFERASE 3-RELATED"/>
    <property type="match status" value="1"/>
</dbReference>
<evidence type="ECO:0000313" key="10">
    <source>
        <dbReference type="EMBL" id="KAF2772447.1"/>
    </source>
</evidence>
<dbReference type="AlphaFoldDB" id="A0A6G1LHS8"/>
<dbReference type="GO" id="GO:0006629">
    <property type="term" value="P:lipid metabolic process"/>
    <property type="evidence" value="ECO:0007669"/>
    <property type="project" value="InterPro"/>
</dbReference>
<feature type="domain" description="Wax synthase" evidence="9">
    <location>
        <begin position="241"/>
        <end position="326"/>
    </location>
</feature>
<comment type="similarity">
    <text evidence="3">Belongs to the wax synthase family.</text>
</comment>
<dbReference type="OrthoDB" id="1077582at2759"/>
<feature type="transmembrane region" description="Helical" evidence="8">
    <location>
        <begin position="168"/>
        <end position="189"/>
    </location>
</feature>
<feature type="transmembrane region" description="Helical" evidence="8">
    <location>
        <begin position="292"/>
        <end position="309"/>
    </location>
</feature>
<reference evidence="10" key="1">
    <citation type="journal article" date="2020" name="Stud. Mycol.">
        <title>101 Dothideomycetes genomes: a test case for predicting lifestyles and emergence of pathogens.</title>
        <authorList>
            <person name="Haridas S."/>
            <person name="Albert R."/>
            <person name="Binder M."/>
            <person name="Bloem J."/>
            <person name="Labutti K."/>
            <person name="Salamov A."/>
            <person name="Andreopoulos B."/>
            <person name="Baker S."/>
            <person name="Barry K."/>
            <person name="Bills G."/>
            <person name="Bluhm B."/>
            <person name="Cannon C."/>
            <person name="Castanera R."/>
            <person name="Culley D."/>
            <person name="Daum C."/>
            <person name="Ezra D."/>
            <person name="Gonzalez J."/>
            <person name="Henrissat B."/>
            <person name="Kuo A."/>
            <person name="Liang C."/>
            <person name="Lipzen A."/>
            <person name="Lutzoni F."/>
            <person name="Magnuson J."/>
            <person name="Mondo S."/>
            <person name="Nolan M."/>
            <person name="Ohm R."/>
            <person name="Pangilinan J."/>
            <person name="Park H.-J."/>
            <person name="Ramirez L."/>
            <person name="Alfaro M."/>
            <person name="Sun H."/>
            <person name="Tritt A."/>
            <person name="Yoshinaga Y."/>
            <person name="Zwiers L.-H."/>
            <person name="Turgeon B."/>
            <person name="Goodwin S."/>
            <person name="Spatafora J."/>
            <person name="Crous P."/>
            <person name="Grigoriev I."/>
        </authorList>
    </citation>
    <scope>NUCLEOTIDE SEQUENCE</scope>
    <source>
        <strain evidence="10">CBS 116005</strain>
    </source>
</reference>
<proteinExistence type="inferred from homology"/>
<name>A0A6G1LHS8_9PEZI</name>
<accession>A0A6G1LHS8</accession>
<evidence type="ECO:0000256" key="5">
    <source>
        <dbReference type="ARBA" id="ARBA00022692"/>
    </source>
</evidence>
<comment type="pathway">
    <text evidence="2">Secondary metabolite biosynthesis.</text>
</comment>
<evidence type="ECO:0000256" key="3">
    <source>
        <dbReference type="ARBA" id="ARBA00007282"/>
    </source>
</evidence>
<organism evidence="10 11">
    <name type="scientific">Teratosphaeria nubilosa</name>
    <dbReference type="NCBI Taxonomy" id="161662"/>
    <lineage>
        <taxon>Eukaryota</taxon>
        <taxon>Fungi</taxon>
        <taxon>Dikarya</taxon>
        <taxon>Ascomycota</taxon>
        <taxon>Pezizomycotina</taxon>
        <taxon>Dothideomycetes</taxon>
        <taxon>Dothideomycetidae</taxon>
        <taxon>Mycosphaerellales</taxon>
        <taxon>Teratosphaeriaceae</taxon>
        <taxon>Teratosphaeria</taxon>
    </lineage>
</organism>
<comment type="subcellular location">
    <subcellularLocation>
        <location evidence="1">Membrane</location>
        <topology evidence="1">Multi-pass membrane protein</topology>
    </subcellularLocation>
</comment>
<protein>
    <recommendedName>
        <fullName evidence="9">Wax synthase domain-containing protein</fullName>
    </recommendedName>
</protein>
<keyword evidence="7 8" id="KW-0472">Membrane</keyword>
<dbReference type="Pfam" id="PF13813">
    <property type="entry name" value="MBOAT_2"/>
    <property type="match status" value="1"/>
</dbReference>
<dbReference type="GO" id="GO:0016020">
    <property type="term" value="C:membrane"/>
    <property type="evidence" value="ECO:0007669"/>
    <property type="project" value="UniProtKB-SubCell"/>
</dbReference>
<evidence type="ECO:0000313" key="11">
    <source>
        <dbReference type="Proteomes" id="UP000799436"/>
    </source>
</evidence>
<feature type="transmembrane region" description="Helical" evidence="8">
    <location>
        <begin position="209"/>
        <end position="235"/>
    </location>
</feature>
<dbReference type="Proteomes" id="UP000799436">
    <property type="component" value="Unassembled WGS sequence"/>
</dbReference>
<keyword evidence="11" id="KW-1185">Reference proteome</keyword>
<keyword evidence="4" id="KW-0808">Transferase</keyword>
<evidence type="ECO:0000256" key="4">
    <source>
        <dbReference type="ARBA" id="ARBA00022679"/>
    </source>
</evidence>
<keyword evidence="5 8" id="KW-0812">Transmembrane</keyword>
<evidence type="ECO:0000256" key="6">
    <source>
        <dbReference type="ARBA" id="ARBA00022989"/>
    </source>
</evidence>
<dbReference type="PANTHER" id="PTHR31595:SF57">
    <property type="entry name" value="OS04G0481900 PROTEIN"/>
    <property type="match status" value="1"/>
</dbReference>
<evidence type="ECO:0000256" key="1">
    <source>
        <dbReference type="ARBA" id="ARBA00004141"/>
    </source>
</evidence>
<evidence type="ECO:0000259" key="9">
    <source>
        <dbReference type="Pfam" id="PF13813"/>
    </source>
</evidence>
<dbReference type="InterPro" id="IPR032805">
    <property type="entry name" value="Wax_synthase_dom"/>
</dbReference>
<dbReference type="EMBL" id="ML995815">
    <property type="protein sequence ID" value="KAF2772447.1"/>
    <property type="molecule type" value="Genomic_DNA"/>
</dbReference>
<dbReference type="InterPro" id="IPR044851">
    <property type="entry name" value="Wax_synthase"/>
</dbReference>
<dbReference type="GO" id="GO:0008374">
    <property type="term" value="F:O-acyltransferase activity"/>
    <property type="evidence" value="ECO:0007669"/>
    <property type="project" value="InterPro"/>
</dbReference>
<gene>
    <name evidence="10" type="ORF">EJ03DRAFT_204302</name>
</gene>
<evidence type="ECO:0000256" key="2">
    <source>
        <dbReference type="ARBA" id="ARBA00005179"/>
    </source>
</evidence>
<sequence>MSLLTQRPRALRRCSPYPVWYLPAAYAVMVATHFHPSLNLHVRHAMSGGIMIALLSFQLTHASDDPACDYAMNTVVLEWLLQHQDFSYLSRLNGTPPRWIGRGTSKDKEGRGLSEYDAMNLWQRLKWATTLYLNPRGIGWDWQVKGVPSNPDASLPRWKYVIKKLLQVVYHQLMNAAAEVALGFSWYLTLNPSAVPSMPQQTWLVTTCWSVAILYCQAFLSTHAIAALITVGTGLSSSWEWPPLMDSLSKAWSLRQVWGVVYHQCMRRIVQFPSQCIAKALGLKKGSLASKYFQLYTCFLFSGLVHLWLSYVATRKSNGEMLFFMLQPMAISVEDFVIWCYGVVVGTGKANRSWRVLGYVWVLAWFSWSLTLWVPALLEQRIQPGSPRDHIAVMRAYKRAEQFYSRQV</sequence>
<feature type="transmembrane region" description="Helical" evidence="8">
    <location>
        <begin position="356"/>
        <end position="378"/>
    </location>
</feature>
<keyword evidence="6 8" id="KW-1133">Transmembrane helix</keyword>